<evidence type="ECO:0008006" key="3">
    <source>
        <dbReference type="Google" id="ProtNLM"/>
    </source>
</evidence>
<keyword evidence="2" id="KW-1185">Reference proteome</keyword>
<organism evidence="1 2">
    <name type="scientific">Meloidogyne graminicola</name>
    <dbReference type="NCBI Taxonomy" id="189291"/>
    <lineage>
        <taxon>Eukaryota</taxon>
        <taxon>Metazoa</taxon>
        <taxon>Ecdysozoa</taxon>
        <taxon>Nematoda</taxon>
        <taxon>Chromadorea</taxon>
        <taxon>Rhabditida</taxon>
        <taxon>Tylenchina</taxon>
        <taxon>Tylenchomorpha</taxon>
        <taxon>Tylenchoidea</taxon>
        <taxon>Meloidogynidae</taxon>
        <taxon>Meloidogyninae</taxon>
        <taxon>Meloidogyne</taxon>
    </lineage>
</organism>
<proteinExistence type="predicted"/>
<dbReference type="OrthoDB" id="5835829at2759"/>
<dbReference type="AlphaFoldDB" id="A0A8S9ZIC3"/>
<comment type="caution">
    <text evidence="1">The sequence shown here is derived from an EMBL/GenBank/DDBJ whole genome shotgun (WGS) entry which is preliminary data.</text>
</comment>
<name>A0A8S9ZIC3_9BILA</name>
<sequence>MYFIQILFLFIFENVFGYKILVFSPTISASHMLLDGRVADTLAKGGHDVTLLEVEFKLPLGSLNTTKYAKVKHIKGSFTSSIDDKILQEINNMLFQSINPFFILNVFLPYVKEANRKCESKIKNKI</sequence>
<reference evidence="1" key="1">
    <citation type="journal article" date="2020" name="Ecol. Evol.">
        <title>Genome structure and content of the rice root-knot nematode (Meloidogyne graminicola).</title>
        <authorList>
            <person name="Phan N.T."/>
            <person name="Danchin E.G.J."/>
            <person name="Klopp C."/>
            <person name="Perfus-Barbeoch L."/>
            <person name="Kozlowski D.K."/>
            <person name="Koutsovoulos G.D."/>
            <person name="Lopez-Roques C."/>
            <person name="Bouchez O."/>
            <person name="Zahm M."/>
            <person name="Besnard G."/>
            <person name="Bellafiore S."/>
        </authorList>
    </citation>
    <scope>NUCLEOTIDE SEQUENCE</scope>
    <source>
        <strain evidence="1">VN-18</strain>
    </source>
</reference>
<dbReference type="Proteomes" id="UP000605970">
    <property type="component" value="Unassembled WGS sequence"/>
</dbReference>
<evidence type="ECO:0000313" key="2">
    <source>
        <dbReference type="Proteomes" id="UP000605970"/>
    </source>
</evidence>
<accession>A0A8S9ZIC3</accession>
<dbReference type="EMBL" id="JABEBT010000087">
    <property type="protein sequence ID" value="KAF7633027.1"/>
    <property type="molecule type" value="Genomic_DNA"/>
</dbReference>
<evidence type="ECO:0000313" key="1">
    <source>
        <dbReference type="EMBL" id="KAF7633027.1"/>
    </source>
</evidence>
<protein>
    <recommendedName>
        <fullName evidence="3">Glucuronosyltransferase</fullName>
    </recommendedName>
</protein>
<gene>
    <name evidence="1" type="ORF">Mgra_00007608</name>
</gene>